<evidence type="ECO:0000313" key="2">
    <source>
        <dbReference type="Proteomes" id="UP001143910"/>
    </source>
</evidence>
<sequence>MDQTRLLSEFDRLIRNGTVLYDDKQTVVPRQENGLTFQFVLTAALAKKPTAATAGIQSKELVEKNVRPGSDIDTSGYQVGEIAGSHILVANKFCYARPHYLLLTQDGYCRQYQPLNRIDLAAAWSLLSGCIDQNYAVFFNCGKGAGYSRLHKHMQLMPMPDNTFASFLDFSDEKEPNVPYQWFYRHFPNPRSTAVDELVETYQKLLKQASKAIESAQDCETDNVPGAACSHNVILTSRWIVVIPRRRASVRNESGANATGMLGYIAVSSQDDIDNWTNQGLCHLLSQLGVPK</sequence>
<name>A0ACC1NCQ8_9HYPO</name>
<organism evidence="1 2">
    <name type="scientific">Zarea fungicola</name>
    <dbReference type="NCBI Taxonomy" id="93591"/>
    <lineage>
        <taxon>Eukaryota</taxon>
        <taxon>Fungi</taxon>
        <taxon>Dikarya</taxon>
        <taxon>Ascomycota</taxon>
        <taxon>Pezizomycotina</taxon>
        <taxon>Sordariomycetes</taxon>
        <taxon>Hypocreomycetidae</taxon>
        <taxon>Hypocreales</taxon>
        <taxon>Cordycipitaceae</taxon>
        <taxon>Zarea</taxon>
    </lineage>
</organism>
<gene>
    <name evidence="1" type="ORF">NQ176_g4867</name>
</gene>
<reference evidence="1" key="1">
    <citation type="submission" date="2022-08" db="EMBL/GenBank/DDBJ databases">
        <title>Genome Sequence of Lecanicillium fungicola.</title>
        <authorList>
            <person name="Buettner E."/>
        </authorList>
    </citation>
    <scope>NUCLEOTIDE SEQUENCE</scope>
    <source>
        <strain evidence="1">Babe33</strain>
    </source>
</reference>
<keyword evidence="2" id="KW-1185">Reference proteome</keyword>
<dbReference type="Proteomes" id="UP001143910">
    <property type="component" value="Unassembled WGS sequence"/>
</dbReference>
<evidence type="ECO:0000313" key="1">
    <source>
        <dbReference type="EMBL" id="KAJ2976583.1"/>
    </source>
</evidence>
<protein>
    <submittedName>
        <fullName evidence="1">Uncharacterized protein</fullName>
    </submittedName>
</protein>
<accession>A0ACC1NCQ8</accession>
<comment type="caution">
    <text evidence="1">The sequence shown here is derived from an EMBL/GenBank/DDBJ whole genome shotgun (WGS) entry which is preliminary data.</text>
</comment>
<proteinExistence type="predicted"/>
<dbReference type="EMBL" id="JANJQO010000566">
    <property type="protein sequence ID" value="KAJ2976583.1"/>
    <property type="molecule type" value="Genomic_DNA"/>
</dbReference>